<evidence type="ECO:0000256" key="1">
    <source>
        <dbReference type="SAM" id="MobiDB-lite"/>
    </source>
</evidence>
<dbReference type="Pfam" id="PF19579">
    <property type="entry name" value="FtsL_2"/>
    <property type="match status" value="1"/>
</dbReference>
<accession>A0A7K1STZ2</accession>
<keyword evidence="2" id="KW-0812">Transmembrane</keyword>
<dbReference type="AlphaFoldDB" id="A0A7K1STZ2"/>
<reference evidence="3 4" key="1">
    <citation type="submission" date="2019-12" db="EMBL/GenBank/DDBJ databases">
        <title>Mucilaginibacter sp. HMF7410 genome sequencing and assembly.</title>
        <authorList>
            <person name="Kang H."/>
            <person name="Cha I."/>
            <person name="Kim H."/>
            <person name="Joh K."/>
        </authorList>
    </citation>
    <scope>NUCLEOTIDE SEQUENCE [LARGE SCALE GENOMIC DNA]</scope>
    <source>
        <strain evidence="3 4">HMF7410</strain>
    </source>
</reference>
<protein>
    <recommendedName>
        <fullName evidence="5">Cell division protein FtsL</fullName>
    </recommendedName>
</protein>
<evidence type="ECO:0000313" key="4">
    <source>
        <dbReference type="Proteomes" id="UP000462014"/>
    </source>
</evidence>
<gene>
    <name evidence="3" type="ORF">GO621_04205</name>
</gene>
<name>A0A7K1STZ2_9SPHI</name>
<evidence type="ECO:0008006" key="5">
    <source>
        <dbReference type="Google" id="ProtNLM"/>
    </source>
</evidence>
<feature type="region of interest" description="Disordered" evidence="1">
    <location>
        <begin position="113"/>
        <end position="136"/>
    </location>
</feature>
<keyword evidence="4" id="KW-1185">Reference proteome</keyword>
<keyword evidence="2" id="KW-0472">Membrane</keyword>
<evidence type="ECO:0000313" key="3">
    <source>
        <dbReference type="EMBL" id="MVN20733.1"/>
    </source>
</evidence>
<evidence type="ECO:0000256" key="2">
    <source>
        <dbReference type="SAM" id="Phobius"/>
    </source>
</evidence>
<dbReference type="InterPro" id="IPR045755">
    <property type="entry name" value="FtsL-like"/>
</dbReference>
<proteinExistence type="predicted"/>
<sequence>MNRLRAEILEEEEPEKELIVEEKPPAGKIPDNFFTLLFQKGVVSTEAATRMLPFMFFVAFLAMVYIANRHMAENNIRDIDKLSKQVKELSWDYKTTKAELSYRSTLTEVEKKADSLGLKTSVEPPQKITVTEEDEH</sequence>
<organism evidence="3 4">
    <name type="scientific">Mucilaginibacter arboris</name>
    <dbReference type="NCBI Taxonomy" id="2682090"/>
    <lineage>
        <taxon>Bacteria</taxon>
        <taxon>Pseudomonadati</taxon>
        <taxon>Bacteroidota</taxon>
        <taxon>Sphingobacteriia</taxon>
        <taxon>Sphingobacteriales</taxon>
        <taxon>Sphingobacteriaceae</taxon>
        <taxon>Mucilaginibacter</taxon>
    </lineage>
</organism>
<dbReference type="EMBL" id="WPIK01000003">
    <property type="protein sequence ID" value="MVN20733.1"/>
    <property type="molecule type" value="Genomic_DNA"/>
</dbReference>
<dbReference type="Proteomes" id="UP000462014">
    <property type="component" value="Unassembled WGS sequence"/>
</dbReference>
<keyword evidence="2" id="KW-1133">Transmembrane helix</keyword>
<feature type="transmembrane region" description="Helical" evidence="2">
    <location>
        <begin position="47"/>
        <end position="67"/>
    </location>
</feature>
<dbReference type="RefSeq" id="WP_157564482.1">
    <property type="nucleotide sequence ID" value="NZ_WPIK01000003.1"/>
</dbReference>
<comment type="caution">
    <text evidence="3">The sequence shown here is derived from an EMBL/GenBank/DDBJ whole genome shotgun (WGS) entry which is preliminary data.</text>
</comment>